<protein>
    <submittedName>
        <fullName evidence="2">Alpha/beta hydrolase</fullName>
    </submittedName>
</protein>
<dbReference type="InterPro" id="IPR029058">
    <property type="entry name" value="AB_hydrolase_fold"/>
</dbReference>
<evidence type="ECO:0000259" key="1">
    <source>
        <dbReference type="Pfam" id="PF20408"/>
    </source>
</evidence>
<keyword evidence="3" id="KW-1185">Reference proteome</keyword>
<dbReference type="GO" id="GO:0016787">
    <property type="term" value="F:hydrolase activity"/>
    <property type="evidence" value="ECO:0007669"/>
    <property type="project" value="UniProtKB-KW"/>
</dbReference>
<reference evidence="2 3" key="1">
    <citation type="submission" date="2021-01" db="EMBL/GenBank/DDBJ databases">
        <title>Whole genome shotgun sequence of Planotetraspora mira NBRC 15435.</title>
        <authorList>
            <person name="Komaki H."/>
            <person name="Tamura T."/>
        </authorList>
    </citation>
    <scope>NUCLEOTIDE SEQUENCE [LARGE SCALE GENOMIC DNA]</scope>
    <source>
        <strain evidence="2 3">NBRC 15435</strain>
    </source>
</reference>
<evidence type="ECO:0000313" key="2">
    <source>
        <dbReference type="EMBL" id="GII31436.1"/>
    </source>
</evidence>
<dbReference type="InterPro" id="IPR026555">
    <property type="entry name" value="NSL3/Tex30"/>
</dbReference>
<dbReference type="Pfam" id="PF20408">
    <property type="entry name" value="Abhydrolase_11"/>
    <property type="match status" value="1"/>
</dbReference>
<dbReference type="AlphaFoldDB" id="A0A8J3TSD4"/>
<dbReference type="InterPro" id="IPR046879">
    <property type="entry name" value="KANL3/Tex30_Abhydrolase"/>
</dbReference>
<proteinExistence type="predicted"/>
<dbReference type="SUPFAM" id="SSF53474">
    <property type="entry name" value="alpha/beta-Hydrolases"/>
    <property type="match status" value="1"/>
</dbReference>
<dbReference type="Gene3D" id="3.40.50.1820">
    <property type="entry name" value="alpha/beta hydrolase"/>
    <property type="match status" value="1"/>
</dbReference>
<dbReference type="Proteomes" id="UP000650628">
    <property type="component" value="Unassembled WGS sequence"/>
</dbReference>
<gene>
    <name evidence="2" type="ORF">Pmi06nite_48780</name>
</gene>
<keyword evidence="2" id="KW-0378">Hydrolase</keyword>
<feature type="domain" description="KANL3/Tex30 alpha/beta hydrolase-like" evidence="1">
    <location>
        <begin position="62"/>
        <end position="211"/>
    </location>
</feature>
<comment type="caution">
    <text evidence="2">The sequence shown here is derived from an EMBL/GenBank/DDBJ whole genome shotgun (WGS) entry which is preliminary data.</text>
</comment>
<dbReference type="PANTHER" id="PTHR13136">
    <property type="entry name" value="TESTIS DEVELOPMENT PROTEIN PRTD"/>
    <property type="match status" value="1"/>
</dbReference>
<dbReference type="PANTHER" id="PTHR13136:SF11">
    <property type="entry name" value="TESTIS-EXPRESSED PROTEIN 30"/>
    <property type="match status" value="1"/>
</dbReference>
<sequence length="238" mass="24637">MLLQGVIGHDHIVAGGRAVRHPPSGRVAHPAKVGAGTVTCMDVATPHGPARVEIDEAADPRLLLVLTHGSAGGVDAPDLLAVRDAVLAIGGTVARVVQPFRLRGARAPGSAVKQDEAWVSIVAGLRESRPGLPLVQGGRSNGARVACRTASAVGADAVIALAFPLHPPGRPERSRAGELRQAGTDVLVINGDRDPFGVPDAADAARLVVLAGEGHDLKRDPARVGEEVAEWLLELRLR</sequence>
<evidence type="ECO:0000313" key="3">
    <source>
        <dbReference type="Proteomes" id="UP000650628"/>
    </source>
</evidence>
<dbReference type="EMBL" id="BOOO01000027">
    <property type="protein sequence ID" value="GII31436.1"/>
    <property type="molecule type" value="Genomic_DNA"/>
</dbReference>
<organism evidence="2 3">
    <name type="scientific">Planotetraspora mira</name>
    <dbReference type="NCBI Taxonomy" id="58121"/>
    <lineage>
        <taxon>Bacteria</taxon>
        <taxon>Bacillati</taxon>
        <taxon>Actinomycetota</taxon>
        <taxon>Actinomycetes</taxon>
        <taxon>Streptosporangiales</taxon>
        <taxon>Streptosporangiaceae</taxon>
        <taxon>Planotetraspora</taxon>
    </lineage>
</organism>
<accession>A0A8J3TSD4</accession>
<name>A0A8J3TSD4_9ACTN</name>